<organism evidence="2 3">
    <name type="scientific">Compostimonas suwonensis</name>
    <dbReference type="NCBI Taxonomy" id="1048394"/>
    <lineage>
        <taxon>Bacteria</taxon>
        <taxon>Bacillati</taxon>
        <taxon>Actinomycetota</taxon>
        <taxon>Actinomycetes</taxon>
        <taxon>Micrococcales</taxon>
        <taxon>Microbacteriaceae</taxon>
        <taxon>Compostimonas</taxon>
    </lineage>
</organism>
<keyword evidence="1" id="KW-1133">Transmembrane helix</keyword>
<keyword evidence="1" id="KW-0812">Transmembrane</keyword>
<keyword evidence="1" id="KW-0472">Membrane</keyword>
<sequence length="137" mass="14776">MTDEVRRYTNRLVFELRLRDVPGEVIGDAVAQVESHVADTGESPESAFGRPRDYARSWAAPRHPVRRWPLYLANGALGFGFGCLLILGILGAARNEEVAWGLSPVIAIVVGALGLIAYAVLVVVIAAGRITDPRKGL</sequence>
<comment type="caution">
    <text evidence="2">The sequence shown here is derived from an EMBL/GenBank/DDBJ whole genome shotgun (WGS) entry which is preliminary data.</text>
</comment>
<gene>
    <name evidence="2" type="ORF">CLV54_2770</name>
</gene>
<reference evidence="2 3" key="1">
    <citation type="submission" date="2017-11" db="EMBL/GenBank/DDBJ databases">
        <title>Genomic Encyclopedia of Archaeal and Bacterial Type Strains, Phase II (KMG-II): From Individual Species to Whole Genera.</title>
        <authorList>
            <person name="Goeker M."/>
        </authorList>
    </citation>
    <scope>NUCLEOTIDE SEQUENCE [LARGE SCALE GENOMIC DNA]</scope>
    <source>
        <strain evidence="2 3">DSM 25625</strain>
    </source>
</reference>
<dbReference type="OrthoDB" id="5192631at2"/>
<evidence type="ECO:0000313" key="2">
    <source>
        <dbReference type="EMBL" id="PJJ55427.1"/>
    </source>
</evidence>
<name>A0A2M9BBV9_9MICO</name>
<dbReference type="AlphaFoldDB" id="A0A2M9BBV9"/>
<dbReference type="Proteomes" id="UP000230161">
    <property type="component" value="Unassembled WGS sequence"/>
</dbReference>
<evidence type="ECO:0000313" key="3">
    <source>
        <dbReference type="Proteomes" id="UP000230161"/>
    </source>
</evidence>
<accession>A0A2M9BBV9</accession>
<feature type="transmembrane region" description="Helical" evidence="1">
    <location>
        <begin position="105"/>
        <end position="127"/>
    </location>
</feature>
<proteinExistence type="predicted"/>
<feature type="transmembrane region" description="Helical" evidence="1">
    <location>
        <begin position="71"/>
        <end position="93"/>
    </location>
</feature>
<dbReference type="RefSeq" id="WP_100345566.1">
    <property type="nucleotide sequence ID" value="NZ_PGFB01000005.1"/>
</dbReference>
<keyword evidence="3" id="KW-1185">Reference proteome</keyword>
<evidence type="ECO:0000256" key="1">
    <source>
        <dbReference type="SAM" id="Phobius"/>
    </source>
</evidence>
<protein>
    <submittedName>
        <fullName evidence="2">Uncharacterized protein</fullName>
    </submittedName>
</protein>
<dbReference type="EMBL" id="PGFB01000005">
    <property type="protein sequence ID" value="PJJ55427.1"/>
    <property type="molecule type" value="Genomic_DNA"/>
</dbReference>